<evidence type="ECO:0000313" key="2">
    <source>
        <dbReference type="EMBL" id="KAJ4962572.1"/>
    </source>
</evidence>
<feature type="compositionally biased region" description="Polar residues" evidence="1">
    <location>
        <begin position="1"/>
        <end position="16"/>
    </location>
</feature>
<evidence type="ECO:0000313" key="3">
    <source>
        <dbReference type="Proteomes" id="UP001141806"/>
    </source>
</evidence>
<gene>
    <name evidence="2" type="ORF">NE237_022511</name>
</gene>
<sequence>MQALSLQRGFSSTSTEPPVELGLTGEDNEATPSDLLFDKEGDEVGLTREDNEHIPSDLLFNREGRASDAVQKVQASASMDALGFRTPIEKQATQAAGDFRLVYEKDKDSISRHEIVEYRRFKAFWLESSIKSFRRVKARQWKKKMRERS</sequence>
<protein>
    <submittedName>
        <fullName evidence="2">Uncharacterized protein</fullName>
    </submittedName>
</protein>
<reference evidence="2" key="1">
    <citation type="journal article" date="2023" name="Plant J.">
        <title>The genome of the king protea, Protea cynaroides.</title>
        <authorList>
            <person name="Chang J."/>
            <person name="Duong T.A."/>
            <person name="Schoeman C."/>
            <person name="Ma X."/>
            <person name="Roodt D."/>
            <person name="Barker N."/>
            <person name="Li Z."/>
            <person name="Van de Peer Y."/>
            <person name="Mizrachi E."/>
        </authorList>
    </citation>
    <scope>NUCLEOTIDE SEQUENCE</scope>
    <source>
        <tissue evidence="2">Young leaves</tissue>
    </source>
</reference>
<dbReference type="Proteomes" id="UP001141806">
    <property type="component" value="Unassembled WGS sequence"/>
</dbReference>
<comment type="caution">
    <text evidence="2">The sequence shown here is derived from an EMBL/GenBank/DDBJ whole genome shotgun (WGS) entry which is preliminary data.</text>
</comment>
<dbReference type="AlphaFoldDB" id="A0A9Q0H9W2"/>
<accession>A0A9Q0H9W2</accession>
<keyword evidence="3" id="KW-1185">Reference proteome</keyword>
<dbReference type="EMBL" id="JAMYWD010000008">
    <property type="protein sequence ID" value="KAJ4962572.1"/>
    <property type="molecule type" value="Genomic_DNA"/>
</dbReference>
<evidence type="ECO:0000256" key="1">
    <source>
        <dbReference type="SAM" id="MobiDB-lite"/>
    </source>
</evidence>
<feature type="region of interest" description="Disordered" evidence="1">
    <location>
        <begin position="1"/>
        <end position="34"/>
    </location>
</feature>
<name>A0A9Q0H9W2_9MAGN</name>
<proteinExistence type="predicted"/>
<organism evidence="2 3">
    <name type="scientific">Protea cynaroides</name>
    <dbReference type="NCBI Taxonomy" id="273540"/>
    <lineage>
        <taxon>Eukaryota</taxon>
        <taxon>Viridiplantae</taxon>
        <taxon>Streptophyta</taxon>
        <taxon>Embryophyta</taxon>
        <taxon>Tracheophyta</taxon>
        <taxon>Spermatophyta</taxon>
        <taxon>Magnoliopsida</taxon>
        <taxon>Proteales</taxon>
        <taxon>Proteaceae</taxon>
        <taxon>Protea</taxon>
    </lineage>
</organism>